<dbReference type="Gene3D" id="6.10.250.850">
    <property type="match status" value="1"/>
</dbReference>
<dbReference type="RefSeq" id="WP_272719691.1">
    <property type="nucleotide sequence ID" value="NZ_JAQPYS010000027.1"/>
</dbReference>
<evidence type="ECO:0000313" key="13">
    <source>
        <dbReference type="EMBL" id="MDC7135400.1"/>
    </source>
</evidence>
<keyword evidence="14" id="KW-1185">Reference proteome</keyword>
<dbReference type="SMART" id="SM00387">
    <property type="entry name" value="HATPase_c"/>
    <property type="match status" value="1"/>
</dbReference>
<dbReference type="PANTHER" id="PTHR43547">
    <property type="entry name" value="TWO-COMPONENT HISTIDINE KINASE"/>
    <property type="match status" value="1"/>
</dbReference>
<dbReference type="InterPro" id="IPR005467">
    <property type="entry name" value="His_kinase_dom"/>
</dbReference>
<dbReference type="EMBL" id="JAQPYS010000027">
    <property type="protein sequence ID" value="MDC7135400.1"/>
    <property type="molecule type" value="Genomic_DNA"/>
</dbReference>
<dbReference type="PROSITE" id="PS50110">
    <property type="entry name" value="RESPONSE_REGULATORY"/>
    <property type="match status" value="1"/>
</dbReference>
<dbReference type="InterPro" id="IPR036890">
    <property type="entry name" value="HATPase_C_sf"/>
</dbReference>
<keyword evidence="9" id="KW-0472">Membrane</keyword>
<keyword evidence="3 7" id="KW-0597">Phosphoprotein</keyword>
<dbReference type="SUPFAM" id="SSF53822">
    <property type="entry name" value="Periplasmic binding protein-like I"/>
    <property type="match status" value="1"/>
</dbReference>
<dbReference type="PROSITE" id="PS01124">
    <property type="entry name" value="HTH_ARAC_FAMILY_2"/>
    <property type="match status" value="1"/>
</dbReference>
<dbReference type="InterPro" id="IPR018060">
    <property type="entry name" value="HTH_AraC"/>
</dbReference>
<reference evidence="13 14" key="1">
    <citation type="submission" date="2023-01" db="EMBL/GenBank/DDBJ databases">
        <title>Exploring GABA producing Bacteroides strains toward improving mental health.</title>
        <authorList>
            <person name="Yousuf B."/>
            <person name="Bouhlel N.E."/>
            <person name="Mottawea W."/>
            <person name="Hammami R."/>
        </authorList>
    </citation>
    <scope>NUCLEOTIDE SEQUENCE [LARGE SCALE GENOMIC DNA]</scope>
    <source>
        <strain evidence="13 14">UO.H1054</strain>
    </source>
</reference>
<dbReference type="InterPro" id="IPR028082">
    <property type="entry name" value="Peripla_BP_I"/>
</dbReference>
<dbReference type="SMART" id="SM00448">
    <property type="entry name" value="REC"/>
    <property type="match status" value="1"/>
</dbReference>
<evidence type="ECO:0000256" key="3">
    <source>
        <dbReference type="ARBA" id="ARBA00022553"/>
    </source>
</evidence>
<evidence type="ECO:0000256" key="8">
    <source>
        <dbReference type="SAM" id="Coils"/>
    </source>
</evidence>
<dbReference type="SUPFAM" id="SSF52172">
    <property type="entry name" value="CheY-like"/>
    <property type="match status" value="1"/>
</dbReference>
<dbReference type="Proteomes" id="UP001215398">
    <property type="component" value="Unassembled WGS sequence"/>
</dbReference>
<keyword evidence="4" id="KW-0805">Transcription regulation</keyword>
<dbReference type="PROSITE" id="PS50109">
    <property type="entry name" value="HIS_KIN"/>
    <property type="match status" value="1"/>
</dbReference>
<dbReference type="PROSITE" id="PS00041">
    <property type="entry name" value="HTH_ARAC_FAMILY_1"/>
    <property type="match status" value="1"/>
</dbReference>
<evidence type="ECO:0000256" key="1">
    <source>
        <dbReference type="ARBA" id="ARBA00000085"/>
    </source>
</evidence>
<dbReference type="CDD" id="cd06308">
    <property type="entry name" value="PBP1_sensor_kinase-like"/>
    <property type="match status" value="1"/>
</dbReference>
<dbReference type="PRINTS" id="PR00344">
    <property type="entry name" value="BCTRLSENSOR"/>
</dbReference>
<sequence length="925" mass="103985">MGYLRWIVILFCFLGMVACHQDVPHFRIGVAQCSDDSWRHKMNDEILREAMFYDGVAVEIRSAGDDNRKQAEDVRYFMDKGVDLLIISANEAAPMTPVVEEAYRKGIPVILIDRKILSDKYTAYIGADNYEIGRAVGNYIASSLRGKGNVVELTGLGGSTPAMERHQGFMAAISKFPDIKLIDKADAAWESGPAEVEMDSMLCRHPKIDAVYAHNDRIAPGAYRAAKKVGREKEMLFVGIDALPGKGNGLELVLDSVLNATFIYPTNGDKVMQLAMNILEKKPYPRETVMNTAVVDHTNAHVMQLQTMHIAELDQKIETLNGRIGGYLSRVATQQVVMYGGLVILLLVAGLLLVVYKSLRSKNRLNRELSEQKKQLEEQRDKLEEQRDKLEEQRDQLIQLSHQLEEATHAKLVFFTNISHDFRTPLTLVADPVEHLLADKTLNGDQHRMLMLIQRNVNILLRLVNQILDFRKYENGMMEYTPVPVDILSSFEGWNESFLAAARKKHIHFSFDKLADTDYHTLADVEKLERIYFNLLSNAFKFTPENGKVTVRLSPLTKEDGRWIRFTVANTGSMISVEHIRNIFDRFYRIDMHHAGSGIGLALVKAFVELHKGTISVESDEKQGTIFTVDLPMQTCEVTVSVDSPLSSSIGASVSSALNNAQVAEEEETERDYDSSKPSVLIIDDNADIRSYVHSLLHADYTVIEAVDGSEGIRKAMKYVPDLIISDVMMPGIDGIECCRRLKSELQTCHIPVILLTACSLDEQRIQGYDGGADSYISKPFSSQLLLARVRNLIDSHRRLKQFFGDGQTLAKEDVCDMDKNFVEKFKSLLDAKLGDSNLNVEDLGKDMGLSRVQLYRKIKSLTNYSPNELLRIARLKKAASLLASSDMTVAEIGYEVGFSSPSYFTKCYKEQFGESPTDFLKRKG</sequence>
<dbReference type="SUPFAM" id="SSF47384">
    <property type="entry name" value="Homodimeric domain of signal transducing histidine kinase"/>
    <property type="match status" value="1"/>
</dbReference>
<keyword evidence="6" id="KW-0804">Transcription</keyword>
<proteinExistence type="predicted"/>
<comment type="caution">
    <text evidence="13">The sequence shown here is derived from an EMBL/GenBank/DDBJ whole genome shotgun (WGS) entry which is preliminary data.</text>
</comment>
<evidence type="ECO:0000256" key="4">
    <source>
        <dbReference type="ARBA" id="ARBA00023015"/>
    </source>
</evidence>
<dbReference type="InterPro" id="IPR018062">
    <property type="entry name" value="HTH_AraC-typ_CS"/>
</dbReference>
<dbReference type="CDD" id="cd00082">
    <property type="entry name" value="HisKA"/>
    <property type="match status" value="1"/>
</dbReference>
<comment type="catalytic activity">
    <reaction evidence="1">
        <text>ATP + protein L-histidine = ADP + protein N-phospho-L-histidine.</text>
        <dbReference type="EC" id="2.7.13.3"/>
    </reaction>
</comment>
<gene>
    <name evidence="13" type="ORF">PQG98_03450</name>
</gene>
<evidence type="ECO:0000256" key="7">
    <source>
        <dbReference type="PROSITE-ProRule" id="PRU00169"/>
    </source>
</evidence>
<evidence type="ECO:0000313" key="14">
    <source>
        <dbReference type="Proteomes" id="UP001215398"/>
    </source>
</evidence>
<dbReference type="Pfam" id="PF00072">
    <property type="entry name" value="Response_reg"/>
    <property type="match status" value="1"/>
</dbReference>
<dbReference type="SUPFAM" id="SSF46689">
    <property type="entry name" value="Homeodomain-like"/>
    <property type="match status" value="1"/>
</dbReference>
<dbReference type="SMART" id="SM00388">
    <property type="entry name" value="HisKA"/>
    <property type="match status" value="1"/>
</dbReference>
<dbReference type="Gene3D" id="1.10.287.130">
    <property type="match status" value="1"/>
</dbReference>
<dbReference type="Gene3D" id="3.40.50.2300">
    <property type="match status" value="3"/>
</dbReference>
<dbReference type="PROSITE" id="PS51257">
    <property type="entry name" value="PROKAR_LIPOPROTEIN"/>
    <property type="match status" value="1"/>
</dbReference>
<evidence type="ECO:0000256" key="2">
    <source>
        <dbReference type="ARBA" id="ARBA00012438"/>
    </source>
</evidence>
<evidence type="ECO:0000259" key="12">
    <source>
        <dbReference type="PROSITE" id="PS50110"/>
    </source>
</evidence>
<dbReference type="Gene3D" id="3.30.565.10">
    <property type="entry name" value="Histidine kinase-like ATPase, C-terminal domain"/>
    <property type="match status" value="1"/>
</dbReference>
<evidence type="ECO:0000259" key="11">
    <source>
        <dbReference type="PROSITE" id="PS50109"/>
    </source>
</evidence>
<dbReference type="InterPro" id="IPR004358">
    <property type="entry name" value="Sig_transdc_His_kin-like_C"/>
</dbReference>
<evidence type="ECO:0000256" key="6">
    <source>
        <dbReference type="ARBA" id="ARBA00023163"/>
    </source>
</evidence>
<feature type="domain" description="HTH araC/xylS-type" evidence="10">
    <location>
        <begin position="824"/>
        <end position="923"/>
    </location>
</feature>
<dbReference type="InterPro" id="IPR009057">
    <property type="entry name" value="Homeodomain-like_sf"/>
</dbReference>
<dbReference type="PANTHER" id="PTHR43547:SF2">
    <property type="entry name" value="HYBRID SIGNAL TRANSDUCTION HISTIDINE KINASE C"/>
    <property type="match status" value="1"/>
</dbReference>
<evidence type="ECO:0000256" key="9">
    <source>
        <dbReference type="SAM" id="Phobius"/>
    </source>
</evidence>
<dbReference type="InterPro" id="IPR036097">
    <property type="entry name" value="HisK_dim/P_sf"/>
</dbReference>
<dbReference type="Pfam" id="PF12833">
    <property type="entry name" value="HTH_18"/>
    <property type="match status" value="1"/>
</dbReference>
<dbReference type="Pfam" id="PF00512">
    <property type="entry name" value="HisKA"/>
    <property type="match status" value="1"/>
</dbReference>
<feature type="modified residue" description="4-aspartylphosphate" evidence="7">
    <location>
        <position position="727"/>
    </location>
</feature>
<feature type="domain" description="Histidine kinase" evidence="11">
    <location>
        <begin position="417"/>
        <end position="635"/>
    </location>
</feature>
<dbReference type="SUPFAM" id="SSF58100">
    <property type="entry name" value="Bacterial hemolysins"/>
    <property type="match status" value="1"/>
</dbReference>
<keyword evidence="9" id="KW-0812">Transmembrane</keyword>
<dbReference type="Pfam" id="PF13407">
    <property type="entry name" value="Peripla_BP_4"/>
    <property type="match status" value="1"/>
</dbReference>
<feature type="domain" description="Response regulatory" evidence="12">
    <location>
        <begin position="679"/>
        <end position="794"/>
    </location>
</feature>
<name>A0ABT5H478_9BACE</name>
<feature type="coiled-coil region" evidence="8">
    <location>
        <begin position="359"/>
        <end position="410"/>
    </location>
</feature>
<dbReference type="InterPro" id="IPR003594">
    <property type="entry name" value="HATPase_dom"/>
</dbReference>
<keyword evidence="8" id="KW-0175">Coiled coil</keyword>
<dbReference type="InterPro" id="IPR011006">
    <property type="entry name" value="CheY-like_superfamily"/>
</dbReference>
<accession>A0ABT5H478</accession>
<dbReference type="EC" id="2.7.13.3" evidence="2"/>
<evidence type="ECO:0000256" key="5">
    <source>
        <dbReference type="ARBA" id="ARBA00023125"/>
    </source>
</evidence>
<organism evidence="13 14">
    <name type="scientific">Bacteroides zhangwenhongii</name>
    <dbReference type="NCBI Taxonomy" id="2650157"/>
    <lineage>
        <taxon>Bacteria</taxon>
        <taxon>Pseudomonadati</taxon>
        <taxon>Bacteroidota</taxon>
        <taxon>Bacteroidia</taxon>
        <taxon>Bacteroidales</taxon>
        <taxon>Bacteroidaceae</taxon>
        <taxon>Bacteroides</taxon>
    </lineage>
</organism>
<feature type="transmembrane region" description="Helical" evidence="9">
    <location>
        <begin position="336"/>
        <end position="356"/>
    </location>
</feature>
<keyword evidence="9" id="KW-1133">Transmembrane helix</keyword>
<dbReference type="SMART" id="SM00342">
    <property type="entry name" value="HTH_ARAC"/>
    <property type="match status" value="1"/>
</dbReference>
<dbReference type="InterPro" id="IPR003661">
    <property type="entry name" value="HisK_dim/P_dom"/>
</dbReference>
<protein>
    <recommendedName>
        <fullName evidence="2">histidine kinase</fullName>
        <ecNumber evidence="2">2.7.13.3</ecNumber>
    </recommendedName>
</protein>
<dbReference type="Gene3D" id="1.10.10.60">
    <property type="entry name" value="Homeodomain-like"/>
    <property type="match status" value="1"/>
</dbReference>
<evidence type="ECO:0000259" key="10">
    <source>
        <dbReference type="PROSITE" id="PS01124"/>
    </source>
</evidence>
<dbReference type="InterPro" id="IPR001789">
    <property type="entry name" value="Sig_transdc_resp-reg_receiver"/>
</dbReference>
<dbReference type="Pfam" id="PF02518">
    <property type="entry name" value="HATPase_c"/>
    <property type="match status" value="1"/>
</dbReference>
<keyword evidence="5" id="KW-0238">DNA-binding</keyword>
<dbReference type="SUPFAM" id="SSF55874">
    <property type="entry name" value="ATPase domain of HSP90 chaperone/DNA topoisomerase II/histidine kinase"/>
    <property type="match status" value="1"/>
</dbReference>
<dbReference type="InterPro" id="IPR025997">
    <property type="entry name" value="SBP_2_dom"/>
</dbReference>